<evidence type="ECO:0000313" key="2">
    <source>
        <dbReference type="EMBL" id="KAK3314656.1"/>
    </source>
</evidence>
<comment type="caution">
    <text evidence="2">The sequence shown here is derived from an EMBL/GenBank/DDBJ whole genome shotgun (WGS) entry which is preliminary data.</text>
</comment>
<dbReference type="Proteomes" id="UP001283341">
    <property type="component" value="Unassembled WGS sequence"/>
</dbReference>
<reference evidence="2" key="2">
    <citation type="submission" date="2023-06" db="EMBL/GenBank/DDBJ databases">
        <authorList>
            <consortium name="Lawrence Berkeley National Laboratory"/>
            <person name="Haridas S."/>
            <person name="Hensen N."/>
            <person name="Bonometti L."/>
            <person name="Westerberg I."/>
            <person name="Brannstrom I.O."/>
            <person name="Guillou S."/>
            <person name="Cros-Aarteil S."/>
            <person name="Calhoun S."/>
            <person name="Kuo A."/>
            <person name="Mondo S."/>
            <person name="Pangilinan J."/>
            <person name="Riley R."/>
            <person name="Labutti K."/>
            <person name="Andreopoulos B."/>
            <person name="Lipzen A."/>
            <person name="Chen C."/>
            <person name="Yanf M."/>
            <person name="Daum C."/>
            <person name="Ng V."/>
            <person name="Clum A."/>
            <person name="Steindorff A."/>
            <person name="Ohm R."/>
            <person name="Martin F."/>
            <person name="Silar P."/>
            <person name="Natvig D."/>
            <person name="Lalanne C."/>
            <person name="Gautier V."/>
            <person name="Ament-Velasquez S.L."/>
            <person name="Kruys A."/>
            <person name="Hutchinson M.I."/>
            <person name="Powell A.J."/>
            <person name="Barry K."/>
            <person name="Miller A.N."/>
            <person name="Grigoriev I.V."/>
            <person name="Debuchy R."/>
            <person name="Gladieux P."/>
            <person name="Thoren M.H."/>
            <person name="Johannesson H."/>
        </authorList>
    </citation>
    <scope>NUCLEOTIDE SEQUENCE</scope>
    <source>
        <strain evidence="2">CBS 118394</strain>
    </source>
</reference>
<dbReference type="EMBL" id="JAUEDM010000006">
    <property type="protein sequence ID" value="KAK3314656.1"/>
    <property type="molecule type" value="Genomic_DNA"/>
</dbReference>
<name>A0AAE0M0G0_9PEZI</name>
<reference evidence="2" key="1">
    <citation type="journal article" date="2023" name="Mol. Phylogenet. Evol.">
        <title>Genome-scale phylogeny and comparative genomics of the fungal order Sordariales.</title>
        <authorList>
            <person name="Hensen N."/>
            <person name="Bonometti L."/>
            <person name="Westerberg I."/>
            <person name="Brannstrom I.O."/>
            <person name="Guillou S."/>
            <person name="Cros-Aarteil S."/>
            <person name="Calhoun S."/>
            <person name="Haridas S."/>
            <person name="Kuo A."/>
            <person name="Mondo S."/>
            <person name="Pangilinan J."/>
            <person name="Riley R."/>
            <person name="LaButti K."/>
            <person name="Andreopoulos B."/>
            <person name="Lipzen A."/>
            <person name="Chen C."/>
            <person name="Yan M."/>
            <person name="Daum C."/>
            <person name="Ng V."/>
            <person name="Clum A."/>
            <person name="Steindorff A."/>
            <person name="Ohm R.A."/>
            <person name="Martin F."/>
            <person name="Silar P."/>
            <person name="Natvig D.O."/>
            <person name="Lalanne C."/>
            <person name="Gautier V."/>
            <person name="Ament-Velasquez S.L."/>
            <person name="Kruys A."/>
            <person name="Hutchinson M.I."/>
            <person name="Powell A.J."/>
            <person name="Barry K."/>
            <person name="Miller A.N."/>
            <person name="Grigoriev I.V."/>
            <person name="Debuchy R."/>
            <person name="Gladieux P."/>
            <person name="Hiltunen Thoren M."/>
            <person name="Johannesson H."/>
        </authorList>
    </citation>
    <scope>NUCLEOTIDE SEQUENCE</scope>
    <source>
        <strain evidence="2">CBS 118394</strain>
    </source>
</reference>
<feature type="compositionally biased region" description="Polar residues" evidence="1">
    <location>
        <begin position="213"/>
        <end position="224"/>
    </location>
</feature>
<feature type="region of interest" description="Disordered" evidence="1">
    <location>
        <begin position="201"/>
        <end position="237"/>
    </location>
</feature>
<keyword evidence="3" id="KW-1185">Reference proteome</keyword>
<dbReference type="AlphaFoldDB" id="A0AAE0M0G0"/>
<evidence type="ECO:0000313" key="3">
    <source>
        <dbReference type="Proteomes" id="UP001283341"/>
    </source>
</evidence>
<protein>
    <submittedName>
        <fullName evidence="2">Uncharacterized protein</fullName>
    </submittedName>
</protein>
<organism evidence="2 3">
    <name type="scientific">Apodospora peruviana</name>
    <dbReference type="NCBI Taxonomy" id="516989"/>
    <lineage>
        <taxon>Eukaryota</taxon>
        <taxon>Fungi</taxon>
        <taxon>Dikarya</taxon>
        <taxon>Ascomycota</taxon>
        <taxon>Pezizomycotina</taxon>
        <taxon>Sordariomycetes</taxon>
        <taxon>Sordariomycetidae</taxon>
        <taxon>Sordariales</taxon>
        <taxon>Lasiosphaeriaceae</taxon>
        <taxon>Apodospora</taxon>
    </lineage>
</organism>
<gene>
    <name evidence="2" type="ORF">B0H66DRAFT_535564</name>
</gene>
<evidence type="ECO:0000256" key="1">
    <source>
        <dbReference type="SAM" id="MobiDB-lite"/>
    </source>
</evidence>
<proteinExistence type="predicted"/>
<accession>A0AAE0M0G0</accession>
<sequence length="300" mass="32772">MAVLVLASSARWVCGRRISTLGYLCHRHGELAPSYLPLTPQTEASQNDFHEPIRKAATLGHTSVPGYPVWLILDAIDAYSHNDMSLSPVRENQRILRGVTWKQDELRLGIKANYSEELTVGLNAELVKTSENRGSLMAASLSGSRSFQVIIARHEVHRSDRPCSSIGEKQIPSLPSMPSINAMISHQTYVHLSREFRVPGDTGSGSGRVCRPSSKTGRQPSNAMARSGPARIADKGSAGVDRFRGGGLISVSESARSHLRPLKLGRPTRARVVLIEEGKYGLGPIRYLADGRNVTDLYVI</sequence>